<feature type="chain" id="PRO_5043101147" description="UDP-glucuronosyltransferase" evidence="5">
    <location>
        <begin position="22"/>
        <end position="510"/>
    </location>
</feature>
<evidence type="ECO:0000313" key="6">
    <source>
        <dbReference type="EMBL" id="KAK9877423.1"/>
    </source>
</evidence>
<keyword evidence="5" id="KW-0472">Membrane</keyword>
<name>A0AAW1U8L4_9CUCU</name>
<dbReference type="GO" id="GO:0016020">
    <property type="term" value="C:membrane"/>
    <property type="evidence" value="ECO:0007669"/>
    <property type="project" value="UniProtKB-SubCell"/>
</dbReference>
<dbReference type="InterPro" id="IPR035595">
    <property type="entry name" value="UDP_glycos_trans_CS"/>
</dbReference>
<dbReference type="PROSITE" id="PS00375">
    <property type="entry name" value="UDPGT"/>
    <property type="match status" value="1"/>
</dbReference>
<organism evidence="6 7">
    <name type="scientific">Henosepilachna vigintioctopunctata</name>
    <dbReference type="NCBI Taxonomy" id="420089"/>
    <lineage>
        <taxon>Eukaryota</taxon>
        <taxon>Metazoa</taxon>
        <taxon>Ecdysozoa</taxon>
        <taxon>Arthropoda</taxon>
        <taxon>Hexapoda</taxon>
        <taxon>Insecta</taxon>
        <taxon>Pterygota</taxon>
        <taxon>Neoptera</taxon>
        <taxon>Endopterygota</taxon>
        <taxon>Coleoptera</taxon>
        <taxon>Polyphaga</taxon>
        <taxon>Cucujiformia</taxon>
        <taxon>Coccinelloidea</taxon>
        <taxon>Coccinellidae</taxon>
        <taxon>Epilachninae</taxon>
        <taxon>Epilachnini</taxon>
        <taxon>Henosepilachna</taxon>
    </lineage>
</organism>
<dbReference type="InterPro" id="IPR050271">
    <property type="entry name" value="UDP-glycosyltransferase"/>
</dbReference>
<dbReference type="FunFam" id="3.40.50.2000:FF:000050">
    <property type="entry name" value="UDP-glucuronosyltransferase"/>
    <property type="match status" value="1"/>
</dbReference>
<keyword evidence="5" id="KW-1133">Transmembrane helix</keyword>
<protein>
    <recommendedName>
        <fullName evidence="5">UDP-glucuronosyltransferase</fullName>
        <ecNumber evidence="5">2.4.1.17</ecNumber>
    </recommendedName>
</protein>
<dbReference type="Gene3D" id="3.40.50.2000">
    <property type="entry name" value="Glycogen Phosphorylase B"/>
    <property type="match status" value="1"/>
</dbReference>
<keyword evidence="7" id="KW-1185">Reference proteome</keyword>
<dbReference type="PANTHER" id="PTHR48043:SF159">
    <property type="entry name" value="EG:EG0003.4 PROTEIN-RELATED"/>
    <property type="match status" value="1"/>
</dbReference>
<feature type="signal peptide" evidence="5">
    <location>
        <begin position="1"/>
        <end position="21"/>
    </location>
</feature>
<comment type="subcellular location">
    <subcellularLocation>
        <location evidence="5">Membrane</location>
        <topology evidence="5">Single-pass membrane protein</topology>
    </subcellularLocation>
</comment>
<dbReference type="Proteomes" id="UP001431783">
    <property type="component" value="Unassembled WGS sequence"/>
</dbReference>
<keyword evidence="5" id="KW-0812">Transmembrane</keyword>
<dbReference type="Pfam" id="PF00201">
    <property type="entry name" value="UDPGT"/>
    <property type="match status" value="1"/>
</dbReference>
<evidence type="ECO:0000256" key="5">
    <source>
        <dbReference type="RuleBase" id="RU362059"/>
    </source>
</evidence>
<dbReference type="CDD" id="cd03784">
    <property type="entry name" value="GT1_Gtf-like"/>
    <property type="match status" value="1"/>
</dbReference>
<comment type="caution">
    <text evidence="6">The sequence shown here is derived from an EMBL/GenBank/DDBJ whole genome shotgun (WGS) entry which is preliminary data.</text>
</comment>
<comment type="catalytic activity">
    <reaction evidence="5">
        <text>glucuronate acceptor + UDP-alpha-D-glucuronate = acceptor beta-D-glucuronoside + UDP + H(+)</text>
        <dbReference type="Rhea" id="RHEA:21032"/>
        <dbReference type="ChEBI" id="CHEBI:15378"/>
        <dbReference type="ChEBI" id="CHEBI:58052"/>
        <dbReference type="ChEBI" id="CHEBI:58223"/>
        <dbReference type="ChEBI" id="CHEBI:132367"/>
        <dbReference type="ChEBI" id="CHEBI:132368"/>
        <dbReference type="EC" id="2.4.1.17"/>
    </reaction>
</comment>
<evidence type="ECO:0000256" key="3">
    <source>
        <dbReference type="ARBA" id="ARBA00022679"/>
    </source>
</evidence>
<evidence type="ECO:0000256" key="2">
    <source>
        <dbReference type="ARBA" id="ARBA00022676"/>
    </source>
</evidence>
<dbReference type="AlphaFoldDB" id="A0AAW1U8L4"/>
<evidence type="ECO:0000256" key="4">
    <source>
        <dbReference type="RuleBase" id="RU003718"/>
    </source>
</evidence>
<dbReference type="EC" id="2.4.1.17" evidence="5"/>
<dbReference type="SUPFAM" id="SSF53756">
    <property type="entry name" value="UDP-Glycosyltransferase/glycogen phosphorylase"/>
    <property type="match status" value="1"/>
</dbReference>
<proteinExistence type="inferred from homology"/>
<keyword evidence="2 4" id="KW-0328">Glycosyltransferase</keyword>
<gene>
    <name evidence="6" type="ORF">WA026_018536</name>
</gene>
<evidence type="ECO:0000256" key="1">
    <source>
        <dbReference type="ARBA" id="ARBA00009995"/>
    </source>
</evidence>
<feature type="transmembrane region" description="Helical" evidence="5">
    <location>
        <begin position="474"/>
        <end position="500"/>
    </location>
</feature>
<evidence type="ECO:0000313" key="7">
    <source>
        <dbReference type="Proteomes" id="UP001431783"/>
    </source>
</evidence>
<keyword evidence="3 4" id="KW-0808">Transferase</keyword>
<dbReference type="GO" id="GO:0015020">
    <property type="term" value="F:glucuronosyltransferase activity"/>
    <property type="evidence" value="ECO:0007669"/>
    <property type="project" value="UniProtKB-EC"/>
</dbReference>
<comment type="similarity">
    <text evidence="1 4">Belongs to the UDP-glycosyltransferase family.</text>
</comment>
<sequence>MYMLSLRLFYGLFLITRYADSSKILGIVWTHSRSHHILESALLQALAKRGHDVTILSPFKDDINLTNYRQEQLPRSSGFADVMTLSTTINLIKFRIDQQKTIQKHSEVFWKSLPVQNLIRSKEHFDLVIVLEFDNDGVMALAQHFGAPLILLNPLGSFGVGKYVGNPSLAYYSCPFHLVAANARHFFGRLLTATMNAVFYYEDNFIQFPNQQRLLRKYLPDAPPLEDIQNNISLILMNSHFSIERPRCFVPNMIPIGGFHTQKVEKLPEDIQEFLDNAQHGAVLFSFGTNVMIGSIEKKKLQIFLEGFAKISPVKVLLKSEIHLPNAPQNVLVRKWVPQNDVLAHLKIQAFITHGGLGGITEAVFHGVPMLGIPFFGDQKANVLSSAETGYTYPLNYEDITQESFDTALKEILWNKKYSDSMKLYSSLLKNQPVKPLDNAIWWVEHIMEHKGGKHLRNVAADLFWFELYMIDIILFYLALFLLSCFSCFLVLRYIFSLIFTKSKDKVKKL</sequence>
<accession>A0AAW1U8L4</accession>
<dbReference type="InterPro" id="IPR002213">
    <property type="entry name" value="UDP_glucos_trans"/>
</dbReference>
<keyword evidence="5" id="KW-0732">Signal</keyword>
<reference evidence="6 7" key="1">
    <citation type="submission" date="2023-03" db="EMBL/GenBank/DDBJ databases">
        <title>Genome insight into feeding habits of ladybird beetles.</title>
        <authorList>
            <person name="Li H.-S."/>
            <person name="Huang Y.-H."/>
            <person name="Pang H."/>
        </authorList>
    </citation>
    <scope>NUCLEOTIDE SEQUENCE [LARGE SCALE GENOMIC DNA]</scope>
    <source>
        <strain evidence="6">SYSU_2023b</strain>
        <tissue evidence="6">Whole body</tissue>
    </source>
</reference>
<dbReference type="EMBL" id="JARQZJ010000042">
    <property type="protein sequence ID" value="KAK9877423.1"/>
    <property type="molecule type" value="Genomic_DNA"/>
</dbReference>
<dbReference type="PANTHER" id="PTHR48043">
    <property type="entry name" value="EG:EG0003.4 PROTEIN-RELATED"/>
    <property type="match status" value="1"/>
</dbReference>